<proteinExistence type="predicted"/>
<evidence type="ECO:0000313" key="3">
    <source>
        <dbReference type="Proteomes" id="UP000501690"/>
    </source>
</evidence>
<keyword evidence="3" id="KW-1185">Reference proteome</keyword>
<dbReference type="Proteomes" id="UP000501690">
    <property type="component" value="Linkage Group LG2"/>
</dbReference>
<name>A0A4D6L4V9_VIGUN</name>
<organism evidence="2 3">
    <name type="scientific">Vigna unguiculata</name>
    <name type="common">Cowpea</name>
    <dbReference type="NCBI Taxonomy" id="3917"/>
    <lineage>
        <taxon>Eukaryota</taxon>
        <taxon>Viridiplantae</taxon>
        <taxon>Streptophyta</taxon>
        <taxon>Embryophyta</taxon>
        <taxon>Tracheophyta</taxon>
        <taxon>Spermatophyta</taxon>
        <taxon>Magnoliopsida</taxon>
        <taxon>eudicotyledons</taxon>
        <taxon>Gunneridae</taxon>
        <taxon>Pentapetalae</taxon>
        <taxon>rosids</taxon>
        <taxon>fabids</taxon>
        <taxon>Fabales</taxon>
        <taxon>Fabaceae</taxon>
        <taxon>Papilionoideae</taxon>
        <taxon>50 kb inversion clade</taxon>
        <taxon>NPAAA clade</taxon>
        <taxon>indigoferoid/millettioid clade</taxon>
        <taxon>Phaseoleae</taxon>
        <taxon>Vigna</taxon>
    </lineage>
</organism>
<evidence type="ECO:0000256" key="1">
    <source>
        <dbReference type="SAM" id="MobiDB-lite"/>
    </source>
</evidence>
<accession>A0A4D6L4V9</accession>
<reference evidence="2 3" key="1">
    <citation type="submission" date="2019-04" db="EMBL/GenBank/DDBJ databases">
        <title>An improved genome assembly and genetic linkage map for asparagus bean, Vigna unguiculata ssp. sesquipedialis.</title>
        <authorList>
            <person name="Xia Q."/>
            <person name="Zhang R."/>
            <person name="Dong Y."/>
        </authorList>
    </citation>
    <scope>NUCLEOTIDE SEQUENCE [LARGE SCALE GENOMIC DNA]</scope>
    <source>
        <tissue evidence="2">Leaf</tissue>
    </source>
</reference>
<dbReference type="EMBL" id="CP039346">
    <property type="protein sequence ID" value="QCD83495.1"/>
    <property type="molecule type" value="Genomic_DNA"/>
</dbReference>
<dbReference type="AlphaFoldDB" id="A0A4D6L4V9"/>
<protein>
    <submittedName>
        <fullName evidence="2">Uncharacterized protein</fullName>
    </submittedName>
</protein>
<sequence>MVCDGGAPGSGLSRARKRNDKGDDPGSSVLVSDTSDGGASCRPWEVRRQHLPLVSGWLASTKKRRLPW</sequence>
<evidence type="ECO:0000313" key="2">
    <source>
        <dbReference type="EMBL" id="QCD83495.1"/>
    </source>
</evidence>
<feature type="region of interest" description="Disordered" evidence="1">
    <location>
        <begin position="1"/>
        <end position="42"/>
    </location>
</feature>
<gene>
    <name evidence="2" type="ORF">DEO72_LG2g3839</name>
</gene>